<dbReference type="PANTHER" id="PTHR35446">
    <property type="entry name" value="SI:CH211-175M2.5"/>
    <property type="match status" value="1"/>
</dbReference>
<dbReference type="Gene3D" id="1.20.1290.10">
    <property type="entry name" value="AhpD-like"/>
    <property type="match status" value="1"/>
</dbReference>
<dbReference type="GO" id="GO:0004601">
    <property type="term" value="F:peroxidase activity"/>
    <property type="evidence" value="ECO:0007669"/>
    <property type="project" value="UniProtKB-KW"/>
</dbReference>
<accession>A0A851GG50</accession>
<evidence type="ECO:0000313" key="1">
    <source>
        <dbReference type="EMBL" id="NWK54245.1"/>
    </source>
</evidence>
<reference evidence="1 2" key="1">
    <citation type="submission" date="2020-07" db="EMBL/GenBank/DDBJ databases">
        <title>Roseicoccus Jingziensis gen. nov., sp. nov., isolated from coastal seawater.</title>
        <authorList>
            <person name="Feng X."/>
        </authorList>
    </citation>
    <scope>NUCLEOTIDE SEQUENCE [LARGE SCALE GENOMIC DNA]</scope>
    <source>
        <strain evidence="1 2">N1E253</strain>
    </source>
</reference>
<protein>
    <submittedName>
        <fullName evidence="1">Peroxidase-related enzyme</fullName>
    </submittedName>
</protein>
<organism evidence="1 2">
    <name type="scientific">Oceaniferula marina</name>
    <dbReference type="NCBI Taxonomy" id="2748318"/>
    <lineage>
        <taxon>Bacteria</taxon>
        <taxon>Pseudomonadati</taxon>
        <taxon>Verrucomicrobiota</taxon>
        <taxon>Verrucomicrobiia</taxon>
        <taxon>Verrucomicrobiales</taxon>
        <taxon>Verrucomicrobiaceae</taxon>
        <taxon>Oceaniferula</taxon>
    </lineage>
</organism>
<dbReference type="PANTHER" id="PTHR35446:SF2">
    <property type="entry name" value="CARBOXYMUCONOLACTONE DECARBOXYLASE-LIKE DOMAIN-CONTAINING PROTEIN"/>
    <property type="match status" value="1"/>
</dbReference>
<keyword evidence="2" id="KW-1185">Reference proteome</keyword>
<dbReference type="NCBIfam" id="TIGR01926">
    <property type="entry name" value="peroxid_rel"/>
    <property type="match status" value="1"/>
</dbReference>
<dbReference type="AlphaFoldDB" id="A0A851GG50"/>
<name>A0A851GG50_9BACT</name>
<dbReference type="InterPro" id="IPR029032">
    <property type="entry name" value="AhpD-like"/>
</dbReference>
<evidence type="ECO:0000313" key="2">
    <source>
        <dbReference type="Proteomes" id="UP000557872"/>
    </source>
</evidence>
<keyword evidence="1" id="KW-0560">Oxidoreductase</keyword>
<proteinExistence type="predicted"/>
<dbReference type="EMBL" id="JACBAZ010000001">
    <property type="protein sequence ID" value="NWK54245.1"/>
    <property type="molecule type" value="Genomic_DNA"/>
</dbReference>
<dbReference type="Proteomes" id="UP000557872">
    <property type="component" value="Unassembled WGS sequence"/>
</dbReference>
<gene>
    <name evidence="1" type="ORF">HW115_01375</name>
</gene>
<dbReference type="RefSeq" id="WP_178930785.1">
    <property type="nucleotide sequence ID" value="NZ_JACBAZ010000001.1"/>
</dbReference>
<dbReference type="SUPFAM" id="SSF69118">
    <property type="entry name" value="AhpD-like"/>
    <property type="match status" value="1"/>
</dbReference>
<sequence>MPFIHTVSESEASGPVKQVYETSIASFGRIANIVRLLSPDSAVIQSSMSLYASLMKRENALSAERREMLATIVSHANDCYYGTLLHAEDFRQVSEYTEAAEIAEQLIYDYRQAMISDADRALCDYAIKLTLKPGDMSAFDVEHLRQHGFSDDAINIAAQVVSYFNYLNRIADGLGVEPEPEMAPSEETWRALKTNEYGL</sequence>
<keyword evidence="1" id="KW-0575">Peroxidase</keyword>
<dbReference type="InterPro" id="IPR010195">
    <property type="entry name" value="Uncharacterised_peroxidase-rel"/>
</dbReference>
<comment type="caution">
    <text evidence="1">The sequence shown here is derived from an EMBL/GenBank/DDBJ whole genome shotgun (WGS) entry which is preliminary data.</text>
</comment>